<feature type="compositionally biased region" description="Low complexity" evidence="1">
    <location>
        <begin position="446"/>
        <end position="456"/>
    </location>
</feature>
<feature type="compositionally biased region" description="Low complexity" evidence="1">
    <location>
        <begin position="727"/>
        <end position="738"/>
    </location>
</feature>
<dbReference type="OrthoDB" id="10017659at2759"/>
<dbReference type="VEuPathDB" id="AmoebaDB:FDP41_001502"/>
<feature type="region of interest" description="Disordered" evidence="1">
    <location>
        <begin position="614"/>
        <end position="643"/>
    </location>
</feature>
<dbReference type="AlphaFoldDB" id="A0A6A5C1Q6"/>
<dbReference type="Gene3D" id="3.90.70.80">
    <property type="match status" value="1"/>
</dbReference>
<feature type="region of interest" description="Disordered" evidence="1">
    <location>
        <begin position="678"/>
        <end position="738"/>
    </location>
</feature>
<sequence length="738" mass="81766">MTQSKKHHHHKKKSSSASSASSSKNNNQLTSGSNVKQSLTAQEIQKLLLEEQQIDQLFSKLNLKRKPIAKDGACLFRAFSDLYFGTQIYQEQVRKACVQYMKEHEDFFMNFVVEMDFDSYLKHMAKPYSWGSQLELEALSSLYHVNITVYDMNGVVAQHGNHSTGDVASQPAATNQWTSSGTTLSDLMKMKKKERILPKQRKDIKLAFLYGSHYDSVYPANEFMNNILMQDLFYETCMTPFKTDLFVKKPGCFKNVEYDAWLDDLEKMETKSLQKVKELLSQNQTAYDLNNPNDFPELSKNPLKSLSPSITTTTLTNSAADDNSLLETSNGEGTNNKSEQGESTTTAVLPPQNAWLTEKKNWSEILNAPPVASPSSQETPMNEKPTTAGTNSNSSSTDDQYPNSLAVITQSHSLTVDVSALSTDLPHKTTTKTTKKKATTHKNSQSKAKTSKTTTIKAEENTAVTNISSSLVNEVSSKSESELDHSMQPTTTHSMSNPSVPLLNSSVPPPTSFIPMIPQPMIPPSQSKPNHDANDNLPSGSDSFLKQPPLGVFPPPYPGMFMVTPNMNYHSPPVMFLPPRHGMMPHYQLPLQPHDQQQQKQPLPLMMRMPPSPPMATMSTSSTTTILNSAQPSPSSSIPIVLPNHVSDIPQQNTAKSSSTAVPVVVSSAWTKPLTLLEKDSAKEEESTTQSSTLQSNATTSQGRVQAVSYKDHSMTNRSSKPRSSSHKQQQQQQRKKK</sequence>
<name>A0A6A5C1Q6_NAEFO</name>
<dbReference type="PANTHER" id="PTHR12419:SF115">
    <property type="entry name" value="PROTEIN OVARIAN TUMOR LOCUS-RELATED"/>
    <property type="match status" value="1"/>
</dbReference>
<feature type="compositionally biased region" description="Basic residues" evidence="1">
    <location>
        <begin position="1"/>
        <end position="14"/>
    </location>
</feature>
<dbReference type="CDD" id="cd22753">
    <property type="entry name" value="OTU_ALG13-like"/>
    <property type="match status" value="1"/>
</dbReference>
<dbReference type="SUPFAM" id="SSF54001">
    <property type="entry name" value="Cysteine proteinases"/>
    <property type="match status" value="1"/>
</dbReference>
<dbReference type="Pfam" id="PF02338">
    <property type="entry name" value="OTU"/>
    <property type="match status" value="1"/>
</dbReference>
<feature type="region of interest" description="Disordered" evidence="1">
    <location>
        <begin position="474"/>
        <end position="499"/>
    </location>
</feature>
<dbReference type="GeneID" id="68108720"/>
<evidence type="ECO:0000313" key="3">
    <source>
        <dbReference type="EMBL" id="KAF0979159.1"/>
    </source>
</evidence>
<accession>A0A6A5C1Q6</accession>
<dbReference type="InterPro" id="IPR003323">
    <property type="entry name" value="OTU_dom"/>
</dbReference>
<proteinExistence type="predicted"/>
<dbReference type="EMBL" id="VFQX01000027">
    <property type="protein sequence ID" value="KAF0979159.1"/>
    <property type="molecule type" value="Genomic_DNA"/>
</dbReference>
<feature type="compositionally biased region" description="Polar residues" evidence="1">
    <location>
        <begin position="25"/>
        <end position="35"/>
    </location>
</feature>
<evidence type="ECO:0000313" key="4">
    <source>
        <dbReference type="Proteomes" id="UP000444721"/>
    </source>
</evidence>
<dbReference type="Proteomes" id="UP000444721">
    <property type="component" value="Unassembled WGS sequence"/>
</dbReference>
<dbReference type="GO" id="GO:0061578">
    <property type="term" value="F:K63-linked deubiquitinase activity"/>
    <property type="evidence" value="ECO:0007669"/>
    <property type="project" value="TreeGrafter"/>
</dbReference>
<evidence type="ECO:0000259" key="2">
    <source>
        <dbReference type="PROSITE" id="PS50802"/>
    </source>
</evidence>
<dbReference type="GO" id="GO:0016579">
    <property type="term" value="P:protein deubiquitination"/>
    <property type="evidence" value="ECO:0007669"/>
    <property type="project" value="TreeGrafter"/>
</dbReference>
<feature type="compositionally biased region" description="Low complexity" evidence="1">
    <location>
        <begin position="298"/>
        <end position="316"/>
    </location>
</feature>
<feature type="region of interest" description="Disordered" evidence="1">
    <location>
        <begin position="521"/>
        <end position="547"/>
    </location>
</feature>
<gene>
    <name evidence="3" type="ORF">FDP41_001502</name>
</gene>
<feature type="compositionally biased region" description="Low complexity" evidence="1">
    <location>
        <begin position="614"/>
        <end position="640"/>
    </location>
</feature>
<dbReference type="VEuPathDB" id="AmoebaDB:NfTy_053350"/>
<feature type="domain" description="OTU" evidence="2">
    <location>
        <begin position="63"/>
        <end position="220"/>
    </location>
</feature>
<feature type="region of interest" description="Disordered" evidence="1">
    <location>
        <begin position="1"/>
        <end position="35"/>
    </location>
</feature>
<organism evidence="3 4">
    <name type="scientific">Naegleria fowleri</name>
    <name type="common">Brain eating amoeba</name>
    <dbReference type="NCBI Taxonomy" id="5763"/>
    <lineage>
        <taxon>Eukaryota</taxon>
        <taxon>Discoba</taxon>
        <taxon>Heterolobosea</taxon>
        <taxon>Tetramitia</taxon>
        <taxon>Eutetramitia</taxon>
        <taxon>Vahlkampfiidae</taxon>
        <taxon>Naegleria</taxon>
    </lineage>
</organism>
<dbReference type="InterPro" id="IPR038765">
    <property type="entry name" value="Papain-like_cys_pep_sf"/>
</dbReference>
<feature type="compositionally biased region" description="Low complexity" evidence="1">
    <location>
        <begin position="390"/>
        <end position="399"/>
    </location>
</feature>
<feature type="region of interest" description="Disordered" evidence="1">
    <location>
        <begin position="367"/>
        <end position="401"/>
    </location>
</feature>
<feature type="compositionally biased region" description="Polar residues" evidence="1">
    <location>
        <begin position="373"/>
        <end position="389"/>
    </location>
</feature>
<keyword evidence="4" id="KW-1185">Reference proteome</keyword>
<dbReference type="PANTHER" id="PTHR12419">
    <property type="entry name" value="OTU DOMAIN CONTAINING PROTEIN"/>
    <property type="match status" value="1"/>
</dbReference>
<feature type="compositionally biased region" description="Polar residues" evidence="1">
    <location>
        <begin position="317"/>
        <end position="347"/>
    </location>
</feature>
<feature type="region of interest" description="Disordered" evidence="1">
    <location>
        <begin position="427"/>
        <end position="457"/>
    </location>
</feature>
<feature type="compositionally biased region" description="Low complexity" evidence="1">
    <location>
        <begin position="688"/>
        <end position="702"/>
    </location>
</feature>
<feature type="compositionally biased region" description="Low complexity" evidence="1">
    <location>
        <begin position="15"/>
        <end position="24"/>
    </location>
</feature>
<evidence type="ECO:0000256" key="1">
    <source>
        <dbReference type="SAM" id="MobiDB-lite"/>
    </source>
</evidence>
<feature type="compositionally biased region" description="Basic residues" evidence="1">
    <location>
        <begin position="429"/>
        <end position="440"/>
    </location>
</feature>
<comment type="caution">
    <text evidence="3">The sequence shown here is derived from an EMBL/GenBank/DDBJ whole genome shotgun (WGS) entry which is preliminary data.</text>
</comment>
<dbReference type="VEuPathDB" id="AmoebaDB:NF0108910"/>
<dbReference type="InterPro" id="IPR049769">
    <property type="entry name" value="OTU_OTU"/>
</dbReference>
<feature type="region of interest" description="Disordered" evidence="1">
    <location>
        <begin position="287"/>
        <end position="353"/>
    </location>
</feature>
<reference evidence="3 4" key="1">
    <citation type="journal article" date="2019" name="Sci. Rep.">
        <title>Nanopore sequencing improves the draft genome of the human pathogenic amoeba Naegleria fowleri.</title>
        <authorList>
            <person name="Liechti N."/>
            <person name="Schurch N."/>
            <person name="Bruggmann R."/>
            <person name="Wittwer M."/>
        </authorList>
    </citation>
    <scope>NUCLEOTIDE SEQUENCE [LARGE SCALE GENOMIC DNA]</scope>
    <source>
        <strain evidence="3 4">ATCC 30894</strain>
    </source>
</reference>
<dbReference type="RefSeq" id="XP_044563872.1">
    <property type="nucleotide sequence ID" value="XM_044704594.1"/>
</dbReference>
<dbReference type="GO" id="GO:0004843">
    <property type="term" value="F:cysteine-type deubiquitinase activity"/>
    <property type="evidence" value="ECO:0007669"/>
    <property type="project" value="TreeGrafter"/>
</dbReference>
<protein>
    <recommendedName>
        <fullName evidence="2">OTU domain-containing protein</fullName>
    </recommendedName>
</protein>
<dbReference type="PROSITE" id="PS50802">
    <property type="entry name" value="OTU"/>
    <property type="match status" value="1"/>
</dbReference>
<dbReference type="InterPro" id="IPR050704">
    <property type="entry name" value="Peptidase_C85-like"/>
</dbReference>